<dbReference type="GO" id="GO:0005886">
    <property type="term" value="C:plasma membrane"/>
    <property type="evidence" value="ECO:0007669"/>
    <property type="project" value="UniProtKB-SubCell"/>
</dbReference>
<dbReference type="Proteomes" id="UP000282515">
    <property type="component" value="Unassembled WGS sequence"/>
</dbReference>
<feature type="transmembrane region" description="Helical" evidence="7">
    <location>
        <begin position="232"/>
        <end position="255"/>
    </location>
</feature>
<protein>
    <recommendedName>
        <fullName evidence="10">LysE family translocator</fullName>
    </recommendedName>
</protein>
<feature type="transmembrane region" description="Helical" evidence="7">
    <location>
        <begin position="267"/>
        <end position="289"/>
    </location>
</feature>
<feature type="transmembrane region" description="Helical" evidence="7">
    <location>
        <begin position="164"/>
        <end position="181"/>
    </location>
</feature>
<accession>A0A3L8PS63</accession>
<reference evidence="8 9" key="1">
    <citation type="submission" date="2018-10" db="EMBL/GenBank/DDBJ databases">
        <title>Aeromicrobium sp. 9W16Y-2 whole genome shotgun sequence.</title>
        <authorList>
            <person name="Li F."/>
        </authorList>
    </citation>
    <scope>NUCLEOTIDE SEQUENCE [LARGE SCALE GENOMIC DNA]</scope>
    <source>
        <strain evidence="8 9">9W16Y-2</strain>
    </source>
</reference>
<feature type="transmembrane region" description="Helical" evidence="7">
    <location>
        <begin position="127"/>
        <end position="152"/>
    </location>
</feature>
<keyword evidence="9" id="KW-1185">Reference proteome</keyword>
<keyword evidence="2" id="KW-1003">Cell membrane</keyword>
<comment type="caution">
    <text evidence="8">The sequence shown here is derived from an EMBL/GenBank/DDBJ whole genome shotgun (WGS) entry which is preliminary data.</text>
</comment>
<proteinExistence type="predicted"/>
<keyword evidence="3 7" id="KW-0812">Transmembrane</keyword>
<keyword evidence="4 7" id="KW-1133">Transmembrane helix</keyword>
<sequence length="292" mass="29379">MPMRREALADDSGIHPLQAVGEVDTAEPMTARLLASRHLHEVIPPATGHGGNGHSARTGHRASQGFKTATGRHAYRERAWKEGTMTVDATLGALPSLIVGALALMGSPGPATVGAAGTAAAFGLRRAFPYVAGSAVGTIAVLTVLVAGAGALPDAELRWGRVDLATVVIVVATGYLLWLSWRIATAPPSAAGEQALAPRFVSGLLLGLSNPKAYLALGALVSGHGLSGASPAGATLALAVLATLVALVHLAWAVAGATAARALHHPVVARGVNVALALLLAASTLPLLADVL</sequence>
<feature type="region of interest" description="Disordered" evidence="6">
    <location>
        <begin position="1"/>
        <end position="23"/>
    </location>
</feature>
<dbReference type="Pfam" id="PF01810">
    <property type="entry name" value="LysE"/>
    <property type="match status" value="1"/>
</dbReference>
<organism evidence="8 9">
    <name type="scientific">Aeromicrobium phragmitis</name>
    <dbReference type="NCBI Taxonomy" id="2478914"/>
    <lineage>
        <taxon>Bacteria</taxon>
        <taxon>Bacillati</taxon>
        <taxon>Actinomycetota</taxon>
        <taxon>Actinomycetes</taxon>
        <taxon>Propionibacteriales</taxon>
        <taxon>Nocardioidaceae</taxon>
        <taxon>Aeromicrobium</taxon>
    </lineage>
</organism>
<evidence type="ECO:0000256" key="7">
    <source>
        <dbReference type="SAM" id="Phobius"/>
    </source>
</evidence>
<dbReference type="GO" id="GO:0006865">
    <property type="term" value="P:amino acid transport"/>
    <property type="evidence" value="ECO:0007669"/>
    <property type="project" value="InterPro"/>
</dbReference>
<gene>
    <name evidence="8" type="ORF">D9V41_02375</name>
</gene>
<dbReference type="OrthoDB" id="9812084at2"/>
<evidence type="ECO:0008006" key="10">
    <source>
        <dbReference type="Google" id="ProtNLM"/>
    </source>
</evidence>
<name>A0A3L8PS63_9ACTN</name>
<dbReference type="InterPro" id="IPR001123">
    <property type="entry name" value="LeuE-type"/>
</dbReference>
<dbReference type="EMBL" id="RDBF01000001">
    <property type="protein sequence ID" value="RLV57493.1"/>
    <property type="molecule type" value="Genomic_DNA"/>
</dbReference>
<feature type="region of interest" description="Disordered" evidence="6">
    <location>
        <begin position="45"/>
        <end position="68"/>
    </location>
</feature>
<evidence type="ECO:0000256" key="6">
    <source>
        <dbReference type="SAM" id="MobiDB-lite"/>
    </source>
</evidence>
<evidence type="ECO:0000256" key="5">
    <source>
        <dbReference type="ARBA" id="ARBA00023136"/>
    </source>
</evidence>
<comment type="subcellular location">
    <subcellularLocation>
        <location evidence="1">Cell membrane</location>
        <topology evidence="1">Multi-pass membrane protein</topology>
    </subcellularLocation>
</comment>
<evidence type="ECO:0000256" key="2">
    <source>
        <dbReference type="ARBA" id="ARBA00022475"/>
    </source>
</evidence>
<evidence type="ECO:0000313" key="9">
    <source>
        <dbReference type="Proteomes" id="UP000282515"/>
    </source>
</evidence>
<evidence type="ECO:0000256" key="4">
    <source>
        <dbReference type="ARBA" id="ARBA00022989"/>
    </source>
</evidence>
<dbReference type="AlphaFoldDB" id="A0A3L8PS63"/>
<evidence type="ECO:0000256" key="1">
    <source>
        <dbReference type="ARBA" id="ARBA00004651"/>
    </source>
</evidence>
<evidence type="ECO:0000313" key="8">
    <source>
        <dbReference type="EMBL" id="RLV57493.1"/>
    </source>
</evidence>
<keyword evidence="5 7" id="KW-0472">Membrane</keyword>
<evidence type="ECO:0000256" key="3">
    <source>
        <dbReference type="ARBA" id="ARBA00022692"/>
    </source>
</evidence>